<reference evidence="1 2" key="1">
    <citation type="submission" date="2015-10" db="EMBL/GenBank/DDBJ databases">
        <title>Draft genome sequence of Streptomyces sp. RV15, isolated from a marine sponge.</title>
        <authorList>
            <person name="Ruckert C."/>
            <person name="Abdelmohsen U.R."/>
            <person name="Winkler A."/>
            <person name="Hentschel U."/>
            <person name="Kalinowski J."/>
            <person name="Kampfer P."/>
            <person name="Glaeser S."/>
        </authorList>
    </citation>
    <scope>NUCLEOTIDE SEQUENCE [LARGE SCALE GENOMIC DNA]</scope>
    <source>
        <strain evidence="1 2">RV15</strain>
    </source>
</reference>
<dbReference type="Proteomes" id="UP000053260">
    <property type="component" value="Unassembled WGS sequence"/>
</dbReference>
<organism evidence="1 2">
    <name type="scientific">Streptomyces dysideae</name>
    <dbReference type="NCBI Taxonomy" id="909626"/>
    <lineage>
        <taxon>Bacteria</taxon>
        <taxon>Bacillati</taxon>
        <taxon>Actinomycetota</taxon>
        <taxon>Actinomycetes</taxon>
        <taxon>Kitasatosporales</taxon>
        <taxon>Streptomycetaceae</taxon>
        <taxon>Streptomyces</taxon>
    </lineage>
</organism>
<evidence type="ECO:0008006" key="3">
    <source>
        <dbReference type="Google" id="ProtNLM"/>
    </source>
</evidence>
<dbReference type="AlphaFoldDB" id="A0A101UWP3"/>
<name>A0A101UWP3_9ACTN</name>
<protein>
    <recommendedName>
        <fullName evidence="3">Glycosyltransferase family 28 N-terminal domain-containing protein</fullName>
    </recommendedName>
</protein>
<dbReference type="EMBL" id="LMXB01000067">
    <property type="protein sequence ID" value="KUO18264.1"/>
    <property type="molecule type" value="Genomic_DNA"/>
</dbReference>
<dbReference type="Gene3D" id="3.40.50.2000">
    <property type="entry name" value="Glycogen Phosphorylase B"/>
    <property type="match status" value="1"/>
</dbReference>
<evidence type="ECO:0000313" key="1">
    <source>
        <dbReference type="EMBL" id="KUO18264.1"/>
    </source>
</evidence>
<dbReference type="SUPFAM" id="SSF53756">
    <property type="entry name" value="UDP-Glycosyltransferase/glycogen phosphorylase"/>
    <property type="match status" value="1"/>
</dbReference>
<proteinExistence type="predicted"/>
<dbReference type="RefSeq" id="WP_067026430.1">
    <property type="nucleotide sequence ID" value="NZ_KQ949092.1"/>
</dbReference>
<keyword evidence="2" id="KW-1185">Reference proteome</keyword>
<sequence>MRILIAAAGSRGDVAPYTGLGAELGQAGCDIALATTGVLRGFVCHLGGAVHANAVRRVAPGEDR</sequence>
<evidence type="ECO:0000313" key="2">
    <source>
        <dbReference type="Proteomes" id="UP000053260"/>
    </source>
</evidence>
<gene>
    <name evidence="1" type="ORF">AQJ91_26350</name>
</gene>
<accession>A0A101UWP3</accession>
<dbReference type="STRING" id="909626.AQJ91_26350"/>
<dbReference type="OrthoDB" id="3253247at2"/>
<comment type="caution">
    <text evidence="1">The sequence shown here is derived from an EMBL/GenBank/DDBJ whole genome shotgun (WGS) entry which is preliminary data.</text>
</comment>